<organism evidence="1 2">
    <name type="scientific">Candidatus Lachnoclostridium stercoravium</name>
    <dbReference type="NCBI Taxonomy" id="2838633"/>
    <lineage>
        <taxon>Bacteria</taxon>
        <taxon>Bacillati</taxon>
        <taxon>Bacillota</taxon>
        <taxon>Clostridia</taxon>
        <taxon>Lachnospirales</taxon>
        <taxon>Lachnospiraceae</taxon>
    </lineage>
</organism>
<sequence length="242" mass="26245">MTNINKANRQVCDVDIRDVATRKPVLFFDTANTTTQNITGETVFAMAKGTKKVGFANPVEGTATIETQVYPFELYSLMTDGIVESSASYPVRETVGCTEEGSIDLPEGAVNGTAFVFAKGDFGGAEIKGSVSGTKFTAETATELAVGSEYEIGCIVSKASGVKKLSFNNKKLPKAYYISMNTVEKDENEVLTPYKIILYKAQPQRNFELSQSSEGDPASLTLTFDLLEDKDGNFVDMVEITE</sequence>
<protein>
    <submittedName>
        <fullName evidence="1">Uncharacterized protein</fullName>
    </submittedName>
</protein>
<proteinExistence type="predicted"/>
<dbReference type="EMBL" id="DWZA01000104">
    <property type="protein sequence ID" value="HJA72422.1"/>
    <property type="molecule type" value="Genomic_DNA"/>
</dbReference>
<evidence type="ECO:0000313" key="1">
    <source>
        <dbReference type="EMBL" id="HJA72422.1"/>
    </source>
</evidence>
<dbReference type="Proteomes" id="UP000823900">
    <property type="component" value="Unassembled WGS sequence"/>
</dbReference>
<name>A0A9D2HKA6_9FIRM</name>
<reference evidence="1" key="1">
    <citation type="journal article" date="2021" name="PeerJ">
        <title>Extensive microbial diversity within the chicken gut microbiome revealed by metagenomics and culture.</title>
        <authorList>
            <person name="Gilroy R."/>
            <person name="Ravi A."/>
            <person name="Getino M."/>
            <person name="Pursley I."/>
            <person name="Horton D.L."/>
            <person name="Alikhan N.F."/>
            <person name="Baker D."/>
            <person name="Gharbi K."/>
            <person name="Hall N."/>
            <person name="Watson M."/>
            <person name="Adriaenssens E.M."/>
            <person name="Foster-Nyarko E."/>
            <person name="Jarju S."/>
            <person name="Secka A."/>
            <person name="Antonio M."/>
            <person name="Oren A."/>
            <person name="Chaudhuri R.R."/>
            <person name="La Ragione R."/>
            <person name="Hildebrand F."/>
            <person name="Pallen M.J."/>
        </authorList>
    </citation>
    <scope>NUCLEOTIDE SEQUENCE</scope>
    <source>
        <strain evidence="1">CHK178-16964</strain>
    </source>
</reference>
<accession>A0A9D2HKA6</accession>
<evidence type="ECO:0000313" key="2">
    <source>
        <dbReference type="Proteomes" id="UP000823900"/>
    </source>
</evidence>
<reference evidence="1" key="2">
    <citation type="submission" date="2021-04" db="EMBL/GenBank/DDBJ databases">
        <authorList>
            <person name="Gilroy R."/>
        </authorList>
    </citation>
    <scope>NUCLEOTIDE SEQUENCE</scope>
    <source>
        <strain evidence="1">CHK178-16964</strain>
    </source>
</reference>
<dbReference type="AlphaFoldDB" id="A0A9D2HKA6"/>
<gene>
    <name evidence="1" type="ORF">IAA07_12765</name>
</gene>
<comment type="caution">
    <text evidence="1">The sequence shown here is derived from an EMBL/GenBank/DDBJ whole genome shotgun (WGS) entry which is preliminary data.</text>
</comment>